<feature type="region of interest" description="Disordered" evidence="1">
    <location>
        <begin position="232"/>
        <end position="273"/>
    </location>
</feature>
<organism evidence="2 3">
    <name type="scientific">Methanopyrus kandleri</name>
    <dbReference type="NCBI Taxonomy" id="2320"/>
    <lineage>
        <taxon>Archaea</taxon>
        <taxon>Methanobacteriati</taxon>
        <taxon>Methanobacteriota</taxon>
        <taxon>Methanomada group</taxon>
        <taxon>Methanopyri</taxon>
        <taxon>Methanopyrales</taxon>
        <taxon>Methanopyraceae</taxon>
        <taxon>Methanopyrus</taxon>
    </lineage>
</organism>
<sequence>MKAAVINRSKGTVLAHSAEIAESFLARLRGLMFRRRLEEGEGLILKPPYRGRRRCAIHTFFMRFPIDVVFLADGEVVDVVERLKPWRVYVPEEPPEEIVELPAGIVSATDTEVGDSVEVVAGDLESELAVRILNRKLVTRKLAQVIMRAVAKSGLQGEVFYNKDTGCIHISGEDKYIVADTIKETFGDSVEIVEGRAKILSDDHSLVVIVKDAHSVLEKIGISRPGGELMYRKEPKPVRWGKQREKGADDGSEQAEEGDRNEGEGRTRHRGRT</sequence>
<feature type="compositionally biased region" description="Basic and acidic residues" evidence="1">
    <location>
        <begin position="232"/>
        <end position="249"/>
    </location>
</feature>
<dbReference type="InterPro" id="IPR038695">
    <property type="entry name" value="Saro_0823-like_sf"/>
</dbReference>
<dbReference type="EMBL" id="DUJS01000004">
    <property type="protein sequence ID" value="HII70976.1"/>
    <property type="molecule type" value="Genomic_DNA"/>
</dbReference>
<gene>
    <name evidence="2" type="ORF">HA336_07085</name>
</gene>
<evidence type="ECO:0000256" key="1">
    <source>
        <dbReference type="SAM" id="MobiDB-lite"/>
    </source>
</evidence>
<dbReference type="Proteomes" id="UP000619545">
    <property type="component" value="Unassembled WGS sequence"/>
</dbReference>
<accession>A0A832TBB9</accession>
<dbReference type="PANTHER" id="PTHR37953">
    <property type="entry name" value="UPF0127 PROTEIN MJ1496"/>
    <property type="match status" value="1"/>
</dbReference>
<dbReference type="Pfam" id="PF02643">
    <property type="entry name" value="DUF192"/>
    <property type="match status" value="1"/>
</dbReference>
<evidence type="ECO:0000313" key="2">
    <source>
        <dbReference type="EMBL" id="HII70976.1"/>
    </source>
</evidence>
<dbReference type="RefSeq" id="WP_011019874.1">
    <property type="nucleotide sequence ID" value="NZ_DUJS01000004.1"/>
</dbReference>
<evidence type="ECO:0000313" key="3">
    <source>
        <dbReference type="Proteomes" id="UP000619545"/>
    </source>
</evidence>
<name>A0A832TBB9_9EURY</name>
<comment type="caution">
    <text evidence="2">The sequence shown here is derived from an EMBL/GenBank/DDBJ whole genome shotgun (WGS) entry which is preliminary data.</text>
</comment>
<dbReference type="AlphaFoldDB" id="A0A832TBB9"/>
<proteinExistence type="predicted"/>
<reference evidence="2" key="1">
    <citation type="journal article" date="2020" name="bioRxiv">
        <title>A rank-normalized archaeal taxonomy based on genome phylogeny resolves widespread incomplete and uneven classifications.</title>
        <authorList>
            <person name="Rinke C."/>
            <person name="Chuvochina M."/>
            <person name="Mussig A.J."/>
            <person name="Chaumeil P.-A."/>
            <person name="Waite D.W."/>
            <person name="Whitman W.B."/>
            <person name="Parks D.H."/>
            <person name="Hugenholtz P."/>
        </authorList>
    </citation>
    <scope>NUCLEOTIDE SEQUENCE</scope>
    <source>
        <strain evidence="2">UBA8853</strain>
    </source>
</reference>
<dbReference type="InterPro" id="IPR003795">
    <property type="entry name" value="DUF192"/>
</dbReference>
<protein>
    <submittedName>
        <fullName evidence="2">DUF192 domain-containing protein</fullName>
    </submittedName>
</protein>
<dbReference type="Gene3D" id="2.60.120.1140">
    <property type="entry name" value="Protein of unknown function DUF192"/>
    <property type="match status" value="1"/>
</dbReference>
<dbReference type="GeneID" id="1478101"/>
<feature type="compositionally biased region" description="Basic and acidic residues" evidence="1">
    <location>
        <begin position="257"/>
        <end position="266"/>
    </location>
</feature>
<dbReference type="PANTHER" id="PTHR37953:SF1">
    <property type="entry name" value="UPF0127 PROTEIN MJ1496"/>
    <property type="match status" value="1"/>
</dbReference>